<name>A0A6J4RZT4_9ACTN</name>
<feature type="region of interest" description="Disordered" evidence="1">
    <location>
        <begin position="1"/>
        <end position="189"/>
    </location>
</feature>
<protein>
    <submittedName>
        <fullName evidence="2">ABC transporter, ATP-binding protein</fullName>
    </submittedName>
</protein>
<feature type="compositionally biased region" description="Basic residues" evidence="1">
    <location>
        <begin position="154"/>
        <end position="174"/>
    </location>
</feature>
<feature type="compositionally biased region" description="Basic and acidic residues" evidence="1">
    <location>
        <begin position="33"/>
        <end position="54"/>
    </location>
</feature>
<dbReference type="AlphaFoldDB" id="A0A6J4RZT4"/>
<feature type="non-terminal residue" evidence="2">
    <location>
        <position position="1"/>
    </location>
</feature>
<feature type="compositionally biased region" description="Basic and acidic residues" evidence="1">
    <location>
        <begin position="1"/>
        <end position="25"/>
    </location>
</feature>
<keyword evidence="2" id="KW-0547">Nucleotide-binding</keyword>
<evidence type="ECO:0000256" key="1">
    <source>
        <dbReference type="SAM" id="MobiDB-lite"/>
    </source>
</evidence>
<evidence type="ECO:0000313" key="2">
    <source>
        <dbReference type="EMBL" id="CAA9479381.1"/>
    </source>
</evidence>
<organism evidence="2">
    <name type="scientific">uncultured Rubrobacteraceae bacterium</name>
    <dbReference type="NCBI Taxonomy" id="349277"/>
    <lineage>
        <taxon>Bacteria</taxon>
        <taxon>Bacillati</taxon>
        <taxon>Actinomycetota</taxon>
        <taxon>Rubrobacteria</taxon>
        <taxon>Rubrobacterales</taxon>
        <taxon>Rubrobacteraceae</taxon>
        <taxon>environmental samples</taxon>
    </lineage>
</organism>
<sequence>GERSRDSGGDRRPAQGLRRGFDRGARARRRHFRVPERRVRGDHGPERLGQEHPAAHPGRPGQADRWARRRRRHGALGPLGQGADAPQARADGVRLPVLQPHTDALGGGERAPAGPDLRQEAGQVREAPRRAARPGRPHGPPLAPPGRALGRRAAAGRHSPRPHTLPRHHPRRRADRQPGLQDRRRGARP</sequence>
<dbReference type="EMBL" id="CADCVM010000132">
    <property type="protein sequence ID" value="CAA9479381.1"/>
    <property type="molecule type" value="Genomic_DNA"/>
</dbReference>
<feature type="non-terminal residue" evidence="2">
    <location>
        <position position="189"/>
    </location>
</feature>
<gene>
    <name evidence="2" type="ORF">AVDCRST_MAG05-1175</name>
</gene>
<accession>A0A6J4RZT4</accession>
<keyword evidence="2" id="KW-0067">ATP-binding</keyword>
<dbReference type="GO" id="GO:0005524">
    <property type="term" value="F:ATP binding"/>
    <property type="evidence" value="ECO:0007669"/>
    <property type="project" value="UniProtKB-KW"/>
</dbReference>
<proteinExistence type="predicted"/>
<reference evidence="2" key="1">
    <citation type="submission" date="2020-02" db="EMBL/GenBank/DDBJ databases">
        <authorList>
            <person name="Meier V. D."/>
        </authorList>
    </citation>
    <scope>NUCLEOTIDE SEQUENCE</scope>
    <source>
        <strain evidence="2">AVDCRST_MAG05</strain>
    </source>
</reference>